<dbReference type="InterPro" id="IPR003615">
    <property type="entry name" value="HNH_nuc"/>
</dbReference>
<protein>
    <submittedName>
        <fullName evidence="2">HNH endonuclease</fullName>
    </submittedName>
</protein>
<dbReference type="AlphaFoldDB" id="A0A4S8HPQ3"/>
<feature type="domain" description="HNH nuclease" evidence="1">
    <location>
        <begin position="3"/>
        <end position="61"/>
    </location>
</feature>
<name>A0A4S8HPQ3_9BACT</name>
<dbReference type="GO" id="GO:0003676">
    <property type="term" value="F:nucleic acid binding"/>
    <property type="evidence" value="ECO:0007669"/>
    <property type="project" value="InterPro"/>
</dbReference>
<dbReference type="Pfam" id="PF01844">
    <property type="entry name" value="HNH"/>
    <property type="match status" value="1"/>
</dbReference>
<evidence type="ECO:0000259" key="1">
    <source>
        <dbReference type="SMART" id="SM00507"/>
    </source>
</evidence>
<evidence type="ECO:0000313" key="2">
    <source>
        <dbReference type="EMBL" id="THU35002.1"/>
    </source>
</evidence>
<dbReference type="GO" id="GO:0004519">
    <property type="term" value="F:endonuclease activity"/>
    <property type="evidence" value="ECO:0007669"/>
    <property type="project" value="UniProtKB-KW"/>
</dbReference>
<proteinExistence type="predicted"/>
<gene>
    <name evidence="2" type="ORF">FAM09_23085</name>
</gene>
<comment type="caution">
    <text evidence="2">The sequence shown here is derived from an EMBL/GenBank/DDBJ whole genome shotgun (WGS) entry which is preliminary data.</text>
</comment>
<dbReference type="CDD" id="cd00085">
    <property type="entry name" value="HNHc"/>
    <property type="match status" value="1"/>
</dbReference>
<accession>A0A4S8HPQ3</accession>
<dbReference type="OrthoDB" id="9802901at2"/>
<keyword evidence="2" id="KW-0378">Hydrolase</keyword>
<evidence type="ECO:0000313" key="3">
    <source>
        <dbReference type="Proteomes" id="UP000306918"/>
    </source>
</evidence>
<keyword evidence="2" id="KW-0540">Nuclease</keyword>
<keyword evidence="3" id="KW-1185">Reference proteome</keyword>
<reference evidence="2 3" key="1">
    <citation type="submission" date="2019-04" db="EMBL/GenBank/DDBJ databases">
        <title>Niastella caeni sp. nov., isolated from activated sludge.</title>
        <authorList>
            <person name="Sheng M."/>
        </authorList>
    </citation>
    <scope>NUCLEOTIDE SEQUENCE [LARGE SCALE GENOMIC DNA]</scope>
    <source>
        <strain evidence="2 3">HX-2-15</strain>
    </source>
</reference>
<dbReference type="GO" id="GO:0008270">
    <property type="term" value="F:zinc ion binding"/>
    <property type="evidence" value="ECO:0007669"/>
    <property type="project" value="InterPro"/>
</dbReference>
<dbReference type="EMBL" id="STFF01000007">
    <property type="protein sequence ID" value="THU35002.1"/>
    <property type="molecule type" value="Genomic_DNA"/>
</dbReference>
<keyword evidence="2" id="KW-0255">Endonuclease</keyword>
<organism evidence="2 3">
    <name type="scientific">Niastella caeni</name>
    <dbReference type="NCBI Taxonomy" id="2569763"/>
    <lineage>
        <taxon>Bacteria</taxon>
        <taxon>Pseudomonadati</taxon>
        <taxon>Bacteroidota</taxon>
        <taxon>Chitinophagia</taxon>
        <taxon>Chitinophagales</taxon>
        <taxon>Chitinophagaceae</taxon>
        <taxon>Niastella</taxon>
    </lineage>
</organism>
<dbReference type="InterPro" id="IPR002711">
    <property type="entry name" value="HNH"/>
</dbReference>
<dbReference type="SMART" id="SM00507">
    <property type="entry name" value="HNHc"/>
    <property type="match status" value="1"/>
</dbReference>
<dbReference type="Proteomes" id="UP000306918">
    <property type="component" value="Unassembled WGS sequence"/>
</dbReference>
<sequence>MRWLQNAIYFRDKGRCSFCWTDISKLVNLDAKYNFDHIVPLDLFGVNDPTNIQLVCKDCNLKKLNRNTDVGKKYQEWFI</sequence>
<dbReference type="Gene3D" id="1.10.30.50">
    <property type="match status" value="1"/>
</dbReference>